<accession>A0A0E9W938</accession>
<reference evidence="1" key="2">
    <citation type="journal article" date="2015" name="Fish Shellfish Immunol.">
        <title>Early steps in the European eel (Anguilla anguilla)-Vibrio vulnificus interaction in the gills: Role of the RtxA13 toxin.</title>
        <authorList>
            <person name="Callol A."/>
            <person name="Pajuelo D."/>
            <person name="Ebbesson L."/>
            <person name="Teles M."/>
            <person name="MacKenzie S."/>
            <person name="Amaro C."/>
        </authorList>
    </citation>
    <scope>NUCLEOTIDE SEQUENCE</scope>
</reference>
<organism evidence="1">
    <name type="scientific">Anguilla anguilla</name>
    <name type="common">European freshwater eel</name>
    <name type="synonym">Muraena anguilla</name>
    <dbReference type="NCBI Taxonomy" id="7936"/>
    <lineage>
        <taxon>Eukaryota</taxon>
        <taxon>Metazoa</taxon>
        <taxon>Chordata</taxon>
        <taxon>Craniata</taxon>
        <taxon>Vertebrata</taxon>
        <taxon>Euteleostomi</taxon>
        <taxon>Actinopterygii</taxon>
        <taxon>Neopterygii</taxon>
        <taxon>Teleostei</taxon>
        <taxon>Anguilliformes</taxon>
        <taxon>Anguillidae</taxon>
        <taxon>Anguilla</taxon>
    </lineage>
</organism>
<evidence type="ECO:0000313" key="1">
    <source>
        <dbReference type="EMBL" id="JAH86899.1"/>
    </source>
</evidence>
<proteinExistence type="predicted"/>
<dbReference type="AlphaFoldDB" id="A0A0E9W938"/>
<protein>
    <submittedName>
        <fullName evidence="1">Uncharacterized protein</fullName>
    </submittedName>
</protein>
<sequence>MVKWGGGRTSDSNMSSNQDKSVLSLLGVLTILKCLQRLKETTGKLLLERLLSVSREPVESLFYWGGHCRTGSALVHCSSNHLDSLYILPQSLHHPNHIV</sequence>
<reference evidence="1" key="1">
    <citation type="submission" date="2014-11" db="EMBL/GenBank/DDBJ databases">
        <authorList>
            <person name="Amaro Gonzalez C."/>
        </authorList>
    </citation>
    <scope>NUCLEOTIDE SEQUENCE</scope>
</reference>
<name>A0A0E9W938_ANGAN</name>
<dbReference type="EMBL" id="GBXM01021678">
    <property type="protein sequence ID" value="JAH86899.1"/>
    <property type="molecule type" value="Transcribed_RNA"/>
</dbReference>